<dbReference type="AlphaFoldDB" id="A0A9W9YPA2"/>
<dbReference type="Gene3D" id="3.40.50.720">
    <property type="entry name" value="NAD(P)-binding Rossmann-like Domain"/>
    <property type="match status" value="1"/>
</dbReference>
<protein>
    <recommendedName>
        <fullName evidence="6">C-factor</fullName>
    </recommendedName>
</protein>
<dbReference type="EMBL" id="MU827309">
    <property type="protein sequence ID" value="KAJ7360543.1"/>
    <property type="molecule type" value="Genomic_DNA"/>
</dbReference>
<keyword evidence="2" id="KW-0560">Oxidoreductase</keyword>
<evidence type="ECO:0000256" key="3">
    <source>
        <dbReference type="RuleBase" id="RU000363"/>
    </source>
</evidence>
<comment type="similarity">
    <text evidence="3">Belongs to the short-chain dehydrogenases/reductases (SDR) family.</text>
</comment>
<dbReference type="Proteomes" id="UP001163046">
    <property type="component" value="Unassembled WGS sequence"/>
</dbReference>
<keyword evidence="1" id="KW-0521">NADP</keyword>
<dbReference type="GO" id="GO:0005737">
    <property type="term" value="C:cytoplasm"/>
    <property type="evidence" value="ECO:0007669"/>
    <property type="project" value="TreeGrafter"/>
</dbReference>
<name>A0A9W9YPA2_9CNID</name>
<gene>
    <name evidence="4" type="ORF">OS493_015647</name>
</gene>
<evidence type="ECO:0008006" key="6">
    <source>
        <dbReference type="Google" id="ProtNLM"/>
    </source>
</evidence>
<keyword evidence="5" id="KW-1185">Reference proteome</keyword>
<dbReference type="OrthoDB" id="5296at2759"/>
<evidence type="ECO:0000256" key="2">
    <source>
        <dbReference type="ARBA" id="ARBA00023002"/>
    </source>
</evidence>
<sequence length="253" mass="27462">MAAVSSRPWPFKTIFITGCNRGIGLEFVKQFLSLSNPPEHIFATCRSLERASELKSLSEGSSNLHLLELDVNEIETFNQVVSEVDRKLEGRGLDLLLNNAGIVDRSTLDQVTAEGMMNVYKTNTVAPLMLTKAFLPLLRRAASQRNNEDSAKTFIVNISTILASIAENTGTMYPYRTSKAALNMVTKSLSADLTSDGVMAVALHPGWVKTDMGGQGGNLTVKESVEALLTVIGSLDESKNGGFFDFSGKALPW</sequence>
<organism evidence="4 5">
    <name type="scientific">Desmophyllum pertusum</name>
    <dbReference type="NCBI Taxonomy" id="174260"/>
    <lineage>
        <taxon>Eukaryota</taxon>
        <taxon>Metazoa</taxon>
        <taxon>Cnidaria</taxon>
        <taxon>Anthozoa</taxon>
        <taxon>Hexacorallia</taxon>
        <taxon>Scleractinia</taxon>
        <taxon>Caryophylliina</taxon>
        <taxon>Caryophylliidae</taxon>
        <taxon>Desmophyllum</taxon>
    </lineage>
</organism>
<proteinExistence type="inferred from homology"/>
<evidence type="ECO:0000256" key="1">
    <source>
        <dbReference type="ARBA" id="ARBA00022857"/>
    </source>
</evidence>
<dbReference type="SUPFAM" id="SSF51735">
    <property type="entry name" value="NAD(P)-binding Rossmann-fold domains"/>
    <property type="match status" value="1"/>
</dbReference>
<dbReference type="GO" id="GO:0016491">
    <property type="term" value="F:oxidoreductase activity"/>
    <property type="evidence" value="ECO:0007669"/>
    <property type="project" value="UniProtKB-KW"/>
</dbReference>
<dbReference type="PRINTS" id="PR00081">
    <property type="entry name" value="GDHRDH"/>
</dbReference>
<dbReference type="InterPro" id="IPR051468">
    <property type="entry name" value="Fungal_SecMetab_SDRs"/>
</dbReference>
<evidence type="ECO:0000313" key="5">
    <source>
        <dbReference type="Proteomes" id="UP001163046"/>
    </source>
</evidence>
<dbReference type="CDD" id="cd05325">
    <property type="entry name" value="carb_red_sniffer_like_SDR_c"/>
    <property type="match status" value="1"/>
</dbReference>
<dbReference type="PANTHER" id="PTHR43544:SF7">
    <property type="entry name" value="NADB-LER2"/>
    <property type="match status" value="1"/>
</dbReference>
<dbReference type="PRINTS" id="PR00080">
    <property type="entry name" value="SDRFAMILY"/>
</dbReference>
<dbReference type="PANTHER" id="PTHR43544">
    <property type="entry name" value="SHORT-CHAIN DEHYDROGENASE/REDUCTASE"/>
    <property type="match status" value="1"/>
</dbReference>
<dbReference type="Pfam" id="PF00106">
    <property type="entry name" value="adh_short"/>
    <property type="match status" value="1"/>
</dbReference>
<accession>A0A9W9YPA2</accession>
<comment type="caution">
    <text evidence="4">The sequence shown here is derived from an EMBL/GenBank/DDBJ whole genome shotgun (WGS) entry which is preliminary data.</text>
</comment>
<dbReference type="InterPro" id="IPR036291">
    <property type="entry name" value="NAD(P)-bd_dom_sf"/>
</dbReference>
<reference evidence="4" key="1">
    <citation type="submission" date="2023-01" db="EMBL/GenBank/DDBJ databases">
        <title>Genome assembly of the deep-sea coral Lophelia pertusa.</title>
        <authorList>
            <person name="Herrera S."/>
            <person name="Cordes E."/>
        </authorList>
    </citation>
    <scope>NUCLEOTIDE SEQUENCE</scope>
    <source>
        <strain evidence="4">USNM1676648</strain>
        <tissue evidence="4">Polyp</tissue>
    </source>
</reference>
<dbReference type="InterPro" id="IPR002347">
    <property type="entry name" value="SDR_fam"/>
</dbReference>
<evidence type="ECO:0000313" key="4">
    <source>
        <dbReference type="EMBL" id="KAJ7360543.1"/>
    </source>
</evidence>